<dbReference type="InterPro" id="IPR011004">
    <property type="entry name" value="Trimer_LpxA-like_sf"/>
</dbReference>
<reference evidence="7 8" key="1">
    <citation type="submission" date="2020-08" db="EMBL/GenBank/DDBJ databases">
        <title>Genomic Encyclopedia of Type Strains, Phase IV (KMG-IV): sequencing the most valuable type-strain genomes for metagenomic binning, comparative biology and taxonomic classification.</title>
        <authorList>
            <person name="Goeker M."/>
        </authorList>
    </citation>
    <scope>NUCLEOTIDE SEQUENCE [LARGE SCALE GENOMIC DNA]</scope>
    <source>
        <strain evidence="7 8">DSM 102238</strain>
    </source>
</reference>
<dbReference type="CDD" id="cd03354">
    <property type="entry name" value="LbH_SAT"/>
    <property type="match status" value="1"/>
</dbReference>
<dbReference type="SUPFAM" id="SSF51161">
    <property type="entry name" value="Trimeric LpxA-like enzymes"/>
    <property type="match status" value="1"/>
</dbReference>
<dbReference type="GO" id="GO:0009001">
    <property type="term" value="F:serine O-acetyltransferase activity"/>
    <property type="evidence" value="ECO:0007669"/>
    <property type="project" value="UniProtKB-EC"/>
</dbReference>
<dbReference type="GO" id="GO:0006535">
    <property type="term" value="P:cysteine biosynthetic process from serine"/>
    <property type="evidence" value="ECO:0007669"/>
    <property type="project" value="InterPro"/>
</dbReference>
<evidence type="ECO:0000256" key="6">
    <source>
        <dbReference type="SAM" id="Phobius"/>
    </source>
</evidence>
<accession>A0A7W6H4A8</accession>
<evidence type="ECO:0000256" key="2">
    <source>
        <dbReference type="ARBA" id="ARBA00022679"/>
    </source>
</evidence>
<dbReference type="Pfam" id="PF00132">
    <property type="entry name" value="Hexapep"/>
    <property type="match status" value="1"/>
</dbReference>
<evidence type="ECO:0000256" key="4">
    <source>
        <dbReference type="ARBA" id="ARBA00023315"/>
    </source>
</evidence>
<dbReference type="EMBL" id="JACIEK010000003">
    <property type="protein sequence ID" value="MBB3997893.1"/>
    <property type="molecule type" value="Genomic_DNA"/>
</dbReference>
<dbReference type="InterPro" id="IPR045304">
    <property type="entry name" value="LbH_SAT"/>
</dbReference>
<evidence type="ECO:0000256" key="5">
    <source>
        <dbReference type="PIRNR" id="PIRNR000441"/>
    </source>
</evidence>
<keyword evidence="6" id="KW-1133">Transmembrane helix</keyword>
<evidence type="ECO:0000256" key="3">
    <source>
        <dbReference type="ARBA" id="ARBA00022737"/>
    </source>
</evidence>
<dbReference type="Gene3D" id="2.160.10.10">
    <property type="entry name" value="Hexapeptide repeat proteins"/>
    <property type="match status" value="1"/>
</dbReference>
<name>A0A7W6H4A8_9HYPH</name>
<evidence type="ECO:0000256" key="1">
    <source>
        <dbReference type="ARBA" id="ARBA00007274"/>
    </source>
</evidence>
<keyword evidence="3" id="KW-0677">Repeat</keyword>
<dbReference type="InterPro" id="IPR018357">
    <property type="entry name" value="Hexapep_transf_CS"/>
</dbReference>
<keyword evidence="4 5" id="KW-0012">Acyltransferase</keyword>
<comment type="catalytic activity">
    <reaction evidence="5">
        <text>L-serine + acetyl-CoA = O-acetyl-L-serine + CoA</text>
        <dbReference type="Rhea" id="RHEA:24560"/>
        <dbReference type="ChEBI" id="CHEBI:33384"/>
        <dbReference type="ChEBI" id="CHEBI:57287"/>
        <dbReference type="ChEBI" id="CHEBI:57288"/>
        <dbReference type="ChEBI" id="CHEBI:58340"/>
        <dbReference type="EC" id="2.3.1.30"/>
    </reaction>
</comment>
<dbReference type="InterPro" id="IPR005881">
    <property type="entry name" value="Ser_O-AcTrfase"/>
</dbReference>
<comment type="caution">
    <text evidence="7">The sequence shown here is derived from an EMBL/GenBank/DDBJ whole genome shotgun (WGS) entry which is preliminary data.</text>
</comment>
<evidence type="ECO:0000313" key="7">
    <source>
        <dbReference type="EMBL" id="MBB3997893.1"/>
    </source>
</evidence>
<dbReference type="RefSeq" id="WP_183199442.1">
    <property type="nucleotide sequence ID" value="NZ_JACIEK010000003.1"/>
</dbReference>
<comment type="similarity">
    <text evidence="1 5">Belongs to the transferase hexapeptide repeat family.</text>
</comment>
<dbReference type="AlphaFoldDB" id="A0A7W6H4A8"/>
<dbReference type="PROSITE" id="PS00101">
    <property type="entry name" value="HEXAPEP_TRANSFERASES"/>
    <property type="match status" value="1"/>
</dbReference>
<dbReference type="GO" id="GO:0005737">
    <property type="term" value="C:cytoplasm"/>
    <property type="evidence" value="ECO:0007669"/>
    <property type="project" value="InterPro"/>
</dbReference>
<dbReference type="EC" id="2.3.1.30" evidence="5"/>
<sequence length="179" mass="19602">MWTLLKEDWKTYQRPLLAQGFWALQIHRFGTGRLRFRSKLIRVPWGIVLQLLIKMSEILFGIYLGKDARIGRRFRIEHFGTIIVHNRAIIGDDVTIRQGVTIGMRSVERALEAPVIGSRVEIGAGAKILGNVRVGDDSAIGANAVVLQDVPPHSLAVGVPAIIKPRRGAGTPAEAAALG</sequence>
<keyword evidence="8" id="KW-1185">Reference proteome</keyword>
<dbReference type="PIRSF" id="PIRSF000441">
    <property type="entry name" value="CysE"/>
    <property type="match status" value="1"/>
</dbReference>
<keyword evidence="6" id="KW-0812">Transmembrane</keyword>
<dbReference type="Proteomes" id="UP000542776">
    <property type="component" value="Unassembled WGS sequence"/>
</dbReference>
<protein>
    <recommendedName>
        <fullName evidence="5">Serine acetyltransferase</fullName>
        <ecNumber evidence="5">2.3.1.30</ecNumber>
    </recommendedName>
</protein>
<keyword evidence="2 5" id="KW-0808">Transferase</keyword>
<feature type="transmembrane region" description="Helical" evidence="6">
    <location>
        <begin position="43"/>
        <end position="65"/>
    </location>
</feature>
<proteinExistence type="inferred from homology"/>
<dbReference type="PANTHER" id="PTHR42811">
    <property type="entry name" value="SERINE ACETYLTRANSFERASE"/>
    <property type="match status" value="1"/>
</dbReference>
<dbReference type="InterPro" id="IPR001451">
    <property type="entry name" value="Hexapep"/>
</dbReference>
<evidence type="ECO:0000313" key="8">
    <source>
        <dbReference type="Proteomes" id="UP000542776"/>
    </source>
</evidence>
<organism evidence="7 8">
    <name type="scientific">Aureimonas pseudogalii</name>
    <dbReference type="NCBI Taxonomy" id="1744844"/>
    <lineage>
        <taxon>Bacteria</taxon>
        <taxon>Pseudomonadati</taxon>
        <taxon>Pseudomonadota</taxon>
        <taxon>Alphaproteobacteria</taxon>
        <taxon>Hyphomicrobiales</taxon>
        <taxon>Aurantimonadaceae</taxon>
        <taxon>Aureimonas</taxon>
    </lineage>
</organism>
<keyword evidence="6" id="KW-0472">Membrane</keyword>
<gene>
    <name evidence="7" type="ORF">GGR04_001731</name>
</gene>